<protein>
    <submittedName>
        <fullName evidence="2">Sulfotransferase</fullName>
    </submittedName>
</protein>
<sequence>MKVSKDFIPVFVVGSARSGTTMMAKLLSSHSSFYEYRAETLILTVCRKRYGDIFGNEEKKLTFLSDWFESRQFERSNLSKEQFIDILNKSTSYPELLVRFLSTMTNNANKHFIVDSTPANVRYVKDILKVYKNAKFIWMVRDGRDVSISQERLGWVNPPFPFRAKSDRLNYTLINWKLINANCINHNNSSIFRIKYEEFLNDPYHYVEQVSEFLGTDPSKYDVASALNPQKSNSAFSDVRKHGVFKPVERWRELDATLVNDFTYGCSNFFKMLEYSVPSSAISFRSFFRYYYFLFHLKAKKTLSDYHIFSRKTTETLEIRRQKKAP</sequence>
<dbReference type="Gene3D" id="3.40.50.300">
    <property type="entry name" value="P-loop containing nucleotide triphosphate hydrolases"/>
    <property type="match status" value="1"/>
</dbReference>
<dbReference type="SUPFAM" id="SSF52540">
    <property type="entry name" value="P-loop containing nucleoside triphosphate hydrolases"/>
    <property type="match status" value="1"/>
</dbReference>
<dbReference type="InterPro" id="IPR027417">
    <property type="entry name" value="P-loop_NTPase"/>
</dbReference>
<accession>A0ABR8LNZ8</accession>
<dbReference type="PANTHER" id="PTHR12788">
    <property type="entry name" value="PROTEIN-TYROSINE SULFOTRANSFERASE 2"/>
    <property type="match status" value="1"/>
</dbReference>
<dbReference type="Pfam" id="PF13469">
    <property type="entry name" value="Sulfotransfer_3"/>
    <property type="match status" value="1"/>
</dbReference>
<organism evidence="2 3">
    <name type="scientific">Salinimonas profundi</name>
    <dbReference type="NCBI Taxonomy" id="2729140"/>
    <lineage>
        <taxon>Bacteria</taxon>
        <taxon>Pseudomonadati</taxon>
        <taxon>Pseudomonadota</taxon>
        <taxon>Gammaproteobacteria</taxon>
        <taxon>Alteromonadales</taxon>
        <taxon>Alteromonadaceae</taxon>
        <taxon>Alteromonas/Salinimonas group</taxon>
        <taxon>Salinimonas</taxon>
    </lineage>
</organism>
<dbReference type="EMBL" id="JABBXD010000007">
    <property type="protein sequence ID" value="MBD3586646.1"/>
    <property type="molecule type" value="Genomic_DNA"/>
</dbReference>
<dbReference type="Proteomes" id="UP000624419">
    <property type="component" value="Unassembled WGS sequence"/>
</dbReference>
<dbReference type="RefSeq" id="WP_191025763.1">
    <property type="nucleotide sequence ID" value="NZ_JABBXD010000007.1"/>
</dbReference>
<gene>
    <name evidence="2" type="ORF">HHX48_12935</name>
</gene>
<keyword evidence="1" id="KW-0808">Transferase</keyword>
<dbReference type="PANTHER" id="PTHR12788:SF10">
    <property type="entry name" value="PROTEIN-TYROSINE SULFOTRANSFERASE"/>
    <property type="match status" value="1"/>
</dbReference>
<name>A0ABR8LNZ8_9ALTE</name>
<keyword evidence="3" id="KW-1185">Reference proteome</keyword>
<reference evidence="2 3" key="1">
    <citation type="submission" date="2020-04" db="EMBL/GenBank/DDBJ databases">
        <title>Salinimonas sp. HHU 13199.</title>
        <authorList>
            <person name="Cui X."/>
            <person name="Zhang D."/>
        </authorList>
    </citation>
    <scope>NUCLEOTIDE SEQUENCE [LARGE SCALE GENOMIC DNA]</scope>
    <source>
        <strain evidence="2 3">HHU 13199</strain>
    </source>
</reference>
<evidence type="ECO:0000256" key="1">
    <source>
        <dbReference type="ARBA" id="ARBA00022679"/>
    </source>
</evidence>
<proteinExistence type="predicted"/>
<dbReference type="InterPro" id="IPR026634">
    <property type="entry name" value="TPST-like"/>
</dbReference>
<evidence type="ECO:0000313" key="3">
    <source>
        <dbReference type="Proteomes" id="UP000624419"/>
    </source>
</evidence>
<evidence type="ECO:0000313" key="2">
    <source>
        <dbReference type="EMBL" id="MBD3586646.1"/>
    </source>
</evidence>
<comment type="caution">
    <text evidence="2">The sequence shown here is derived from an EMBL/GenBank/DDBJ whole genome shotgun (WGS) entry which is preliminary data.</text>
</comment>